<comment type="caution">
    <text evidence="2">The sequence shown here is derived from an EMBL/GenBank/DDBJ whole genome shotgun (WGS) entry which is preliminary data.</text>
</comment>
<accession>A0A2S5T7G3</accession>
<dbReference type="Proteomes" id="UP000239406">
    <property type="component" value="Unassembled WGS sequence"/>
</dbReference>
<protein>
    <submittedName>
        <fullName evidence="2">Uncharacterized protein</fullName>
    </submittedName>
</protein>
<name>A0A2S5T7G3_9BURK</name>
<evidence type="ECO:0000313" key="3">
    <source>
        <dbReference type="Proteomes" id="UP000239406"/>
    </source>
</evidence>
<organism evidence="2 3">
    <name type="scientific">Caldimonas thermodepolymerans</name>
    <dbReference type="NCBI Taxonomy" id="215580"/>
    <lineage>
        <taxon>Bacteria</taxon>
        <taxon>Pseudomonadati</taxon>
        <taxon>Pseudomonadota</taxon>
        <taxon>Betaproteobacteria</taxon>
        <taxon>Burkholderiales</taxon>
        <taxon>Sphaerotilaceae</taxon>
        <taxon>Caldimonas</taxon>
    </lineage>
</organism>
<proteinExistence type="predicted"/>
<keyword evidence="3" id="KW-1185">Reference proteome</keyword>
<dbReference type="EMBL" id="PSNY01000004">
    <property type="protein sequence ID" value="PPE70930.1"/>
    <property type="molecule type" value="Genomic_DNA"/>
</dbReference>
<sequence>MNTMSTFEDMAAKMFGSTTPTSQPPAPASDNSYGVDDEQAAKMYPHLSRGQSPQVQGDGHEPMSDEKKATVMFRETDPALTYRDAVQAIVNSAMEDHLQDRETAGQIAREWGKVFVRHDLNATEAKELADIGASALRTPPTPELEATWAETAITQLKAEYGVEGAGQALRDARAYIASVQGAAELLDALGLGSYPKVVAMAAARGRALRLAGKLKR</sequence>
<gene>
    <name evidence="2" type="ORF">C1702_05205</name>
</gene>
<feature type="region of interest" description="Disordered" evidence="1">
    <location>
        <begin position="1"/>
        <end position="64"/>
    </location>
</feature>
<reference evidence="2 3" key="1">
    <citation type="submission" date="2018-02" db="EMBL/GenBank/DDBJ databases">
        <title>Reclassifiation of [Polyangium] brachysporum DSM 7029 as Guopingzhaonella breviflexa gen. nov., sp. nov., a member of the family Comamonadaceae.</title>
        <authorList>
            <person name="Tang B."/>
        </authorList>
    </citation>
    <scope>NUCLEOTIDE SEQUENCE [LARGE SCALE GENOMIC DNA]</scope>
    <source>
        <strain evidence="2 3">DSM 15344</strain>
    </source>
</reference>
<dbReference type="AlphaFoldDB" id="A0A2S5T7G3"/>
<evidence type="ECO:0000256" key="1">
    <source>
        <dbReference type="SAM" id="MobiDB-lite"/>
    </source>
</evidence>
<evidence type="ECO:0000313" key="2">
    <source>
        <dbReference type="EMBL" id="PPE70930.1"/>
    </source>
</evidence>